<evidence type="ECO:0000256" key="10">
    <source>
        <dbReference type="ARBA" id="ARBA00022915"/>
    </source>
</evidence>
<dbReference type="GO" id="GO:0019877">
    <property type="term" value="P:diaminopimelate biosynthetic process"/>
    <property type="evidence" value="ECO:0007669"/>
    <property type="project" value="UniProtKB-UniRule"/>
</dbReference>
<dbReference type="InterPro" id="IPR050072">
    <property type="entry name" value="Peptidase_M20A"/>
</dbReference>
<dbReference type="UniPathway" id="UPA00034">
    <property type="reaction ID" value="UER00021"/>
</dbReference>
<evidence type="ECO:0000313" key="17">
    <source>
        <dbReference type="EMBL" id="KKW93398.1"/>
    </source>
</evidence>
<evidence type="ECO:0000256" key="3">
    <source>
        <dbReference type="ARBA" id="ARBA00011738"/>
    </source>
</evidence>
<gene>
    <name evidence="15" type="primary">dapE</name>
    <name evidence="17" type="ORF">YP76_01495</name>
</gene>
<comment type="cofactor">
    <cofactor evidence="15">
        <name>Zn(2+)</name>
        <dbReference type="ChEBI" id="CHEBI:29105"/>
    </cofactor>
    <cofactor evidence="15">
        <name>Co(2+)</name>
        <dbReference type="ChEBI" id="CHEBI:48828"/>
    </cofactor>
    <text evidence="15">Binds 2 Zn(2+) or Co(2+) ions per subunit.</text>
</comment>
<evidence type="ECO:0000256" key="15">
    <source>
        <dbReference type="HAMAP-Rule" id="MF_01690"/>
    </source>
</evidence>
<comment type="subunit">
    <text evidence="3 15">Homodimer.</text>
</comment>
<dbReference type="InterPro" id="IPR001261">
    <property type="entry name" value="ArgE/DapE_CS"/>
</dbReference>
<dbReference type="GO" id="GO:0006526">
    <property type="term" value="P:L-arginine biosynthetic process"/>
    <property type="evidence" value="ECO:0007669"/>
    <property type="project" value="TreeGrafter"/>
</dbReference>
<feature type="active site" description="Proton acceptor" evidence="15">
    <location>
        <position position="140"/>
    </location>
</feature>
<dbReference type="HAMAP" id="MF_01690">
    <property type="entry name" value="DapE"/>
    <property type="match status" value="1"/>
</dbReference>
<comment type="catalytic activity">
    <reaction evidence="14 15">
        <text>N-succinyl-(2S,6S)-2,6-diaminopimelate + H2O = (2S,6S)-2,6-diaminopimelate + succinate</text>
        <dbReference type="Rhea" id="RHEA:22608"/>
        <dbReference type="ChEBI" id="CHEBI:15377"/>
        <dbReference type="ChEBI" id="CHEBI:30031"/>
        <dbReference type="ChEBI" id="CHEBI:57609"/>
        <dbReference type="ChEBI" id="CHEBI:58087"/>
        <dbReference type="EC" id="3.5.1.18"/>
    </reaction>
</comment>
<feature type="binding site" evidence="15">
    <location>
        <position position="169"/>
    </location>
    <ligand>
        <name>Zn(2+)</name>
        <dbReference type="ChEBI" id="CHEBI:29105"/>
        <label>1</label>
    </ligand>
</feature>
<evidence type="ECO:0000256" key="14">
    <source>
        <dbReference type="ARBA" id="ARBA00051301"/>
    </source>
</evidence>
<feature type="binding site" evidence="15">
    <location>
        <position position="141"/>
    </location>
    <ligand>
        <name>Zn(2+)</name>
        <dbReference type="ChEBI" id="CHEBI:29105"/>
        <label>2</label>
    </ligand>
</feature>
<dbReference type="STRING" id="56193.YP76_01495"/>
<dbReference type="Proteomes" id="UP000033874">
    <property type="component" value="Unassembled WGS sequence"/>
</dbReference>
<feature type="binding site" evidence="15">
    <location>
        <position position="109"/>
    </location>
    <ligand>
        <name>Zn(2+)</name>
        <dbReference type="ChEBI" id="CHEBI:29105"/>
        <label>2</label>
    </ligand>
</feature>
<keyword evidence="7 15" id="KW-0479">Metal-binding</keyword>
<dbReference type="SUPFAM" id="SSF53187">
    <property type="entry name" value="Zn-dependent exopeptidases"/>
    <property type="match status" value="1"/>
</dbReference>
<evidence type="ECO:0000256" key="6">
    <source>
        <dbReference type="ARBA" id="ARBA00022605"/>
    </source>
</evidence>
<accession>A0A0M3AU33</accession>
<evidence type="ECO:0000256" key="8">
    <source>
        <dbReference type="ARBA" id="ARBA00022801"/>
    </source>
</evidence>
<dbReference type="PROSITE" id="PS00759">
    <property type="entry name" value="ARGE_DAPE_CPG2_2"/>
    <property type="match status" value="1"/>
</dbReference>
<dbReference type="SUPFAM" id="SSF55031">
    <property type="entry name" value="Bacterial exopeptidase dimerisation domain"/>
    <property type="match status" value="1"/>
</dbReference>
<reference evidence="17 18" key="1">
    <citation type="submission" date="2015-04" db="EMBL/GenBank/DDBJ databases">
        <title>Genome sequence of aromatic hydrocarbons-degrading Sphingobium chungbukense DJ77.</title>
        <authorList>
            <person name="Kim Y.-C."/>
            <person name="Chae J.-C."/>
        </authorList>
    </citation>
    <scope>NUCLEOTIDE SEQUENCE [LARGE SCALE GENOMIC DNA]</scope>
    <source>
        <strain evidence="17 18">DJ77</strain>
    </source>
</reference>
<evidence type="ECO:0000256" key="11">
    <source>
        <dbReference type="ARBA" id="ARBA00023154"/>
    </source>
</evidence>
<feature type="binding site" evidence="15">
    <location>
        <position position="78"/>
    </location>
    <ligand>
        <name>Zn(2+)</name>
        <dbReference type="ChEBI" id="CHEBI:29105"/>
        <label>1</label>
    </ligand>
</feature>
<comment type="function">
    <text evidence="15">Catalyzes the hydrolysis of N-succinyl-L,L-diaminopimelic acid (SDAP), forming succinate and LL-2,6-diaminopimelate (DAP), an intermediate involved in the bacterial biosynthesis of lysine and meso-diaminopimelic acid, an essential component of bacterial cell walls.</text>
</comment>
<dbReference type="PATRIC" id="fig|56193.3.peg.307"/>
<dbReference type="NCBIfam" id="TIGR01246">
    <property type="entry name" value="dapE_proteo"/>
    <property type="match status" value="1"/>
</dbReference>
<organism evidence="17 18">
    <name type="scientific">Sphingobium chungbukense</name>
    <dbReference type="NCBI Taxonomy" id="56193"/>
    <lineage>
        <taxon>Bacteria</taxon>
        <taxon>Pseudomonadati</taxon>
        <taxon>Pseudomonadota</taxon>
        <taxon>Alphaproteobacteria</taxon>
        <taxon>Sphingomonadales</taxon>
        <taxon>Sphingomonadaceae</taxon>
        <taxon>Sphingobium</taxon>
    </lineage>
</organism>
<feature type="binding site" evidence="15">
    <location>
        <position position="352"/>
    </location>
    <ligand>
        <name>Zn(2+)</name>
        <dbReference type="ChEBI" id="CHEBI:29105"/>
        <label>2</label>
    </ligand>
</feature>
<dbReference type="AlphaFoldDB" id="A0A0M3AU33"/>
<evidence type="ECO:0000256" key="1">
    <source>
        <dbReference type="ARBA" id="ARBA00005130"/>
    </source>
</evidence>
<dbReference type="Pfam" id="PF07687">
    <property type="entry name" value="M20_dimer"/>
    <property type="match status" value="1"/>
</dbReference>
<dbReference type="GO" id="GO:0050897">
    <property type="term" value="F:cobalt ion binding"/>
    <property type="evidence" value="ECO:0007669"/>
    <property type="project" value="UniProtKB-UniRule"/>
</dbReference>
<dbReference type="PANTHER" id="PTHR43808">
    <property type="entry name" value="ACETYLORNITHINE DEACETYLASE"/>
    <property type="match status" value="1"/>
</dbReference>
<evidence type="ECO:0000256" key="2">
    <source>
        <dbReference type="ARBA" id="ARBA00006746"/>
    </source>
</evidence>
<dbReference type="EMBL" id="LBIC01000001">
    <property type="protein sequence ID" value="KKW93398.1"/>
    <property type="molecule type" value="Genomic_DNA"/>
</dbReference>
<keyword evidence="6 15" id="KW-0028">Amino-acid biosynthesis</keyword>
<keyword evidence="8 15" id="KW-0378">Hydrolase</keyword>
<proteinExistence type="inferred from homology"/>
<dbReference type="GO" id="GO:0009089">
    <property type="term" value="P:lysine biosynthetic process via diaminopimelate"/>
    <property type="evidence" value="ECO:0007669"/>
    <property type="project" value="UniProtKB-UniRule"/>
</dbReference>
<dbReference type="GO" id="GO:0009014">
    <property type="term" value="F:succinyl-diaminopimelate desuccinylase activity"/>
    <property type="evidence" value="ECO:0007669"/>
    <property type="project" value="UniProtKB-UniRule"/>
</dbReference>
<dbReference type="InterPro" id="IPR005941">
    <property type="entry name" value="DapE_proteobac"/>
</dbReference>
<name>A0A0M3AU33_9SPHN</name>
<evidence type="ECO:0000256" key="12">
    <source>
        <dbReference type="ARBA" id="ARBA00023285"/>
    </source>
</evidence>
<keyword evidence="10 15" id="KW-0220">Diaminopimelate biosynthesis</keyword>
<dbReference type="InterPro" id="IPR011650">
    <property type="entry name" value="Peptidase_M20_dimer"/>
</dbReference>
<dbReference type="PANTHER" id="PTHR43808:SF31">
    <property type="entry name" value="N-ACETYL-L-CITRULLINE DEACETYLASE"/>
    <property type="match status" value="1"/>
</dbReference>
<evidence type="ECO:0000313" key="18">
    <source>
        <dbReference type="Proteomes" id="UP000033874"/>
    </source>
</evidence>
<comment type="caution">
    <text evidence="17">The sequence shown here is derived from an EMBL/GenBank/DDBJ whole genome shotgun (WGS) entry which is preliminary data.</text>
</comment>
<comment type="similarity">
    <text evidence="2 15">Belongs to the peptidase M20A family. DapE subfamily.</text>
</comment>
<dbReference type="InterPro" id="IPR002933">
    <property type="entry name" value="Peptidase_M20"/>
</dbReference>
<evidence type="ECO:0000256" key="7">
    <source>
        <dbReference type="ARBA" id="ARBA00022723"/>
    </source>
</evidence>
<protein>
    <recommendedName>
        <fullName evidence="5 15">Succinyl-diaminopimelate desuccinylase</fullName>
        <shortName evidence="15">SDAP desuccinylase</shortName>
        <ecNumber evidence="4 15">3.5.1.18</ecNumber>
    </recommendedName>
    <alternativeName>
        <fullName evidence="13 15">N-succinyl-LL-2,6-diaminoheptanedioate amidohydrolase</fullName>
    </alternativeName>
</protein>
<dbReference type="RefSeq" id="WP_046761842.1">
    <property type="nucleotide sequence ID" value="NZ_LBIC01000001.1"/>
</dbReference>
<dbReference type="Gene3D" id="3.40.630.10">
    <property type="entry name" value="Zn peptidases"/>
    <property type="match status" value="2"/>
</dbReference>
<evidence type="ECO:0000256" key="9">
    <source>
        <dbReference type="ARBA" id="ARBA00022833"/>
    </source>
</evidence>
<keyword evidence="11 15" id="KW-0457">Lysine biosynthesis</keyword>
<dbReference type="EC" id="3.5.1.18" evidence="4 15"/>
<evidence type="ECO:0000259" key="16">
    <source>
        <dbReference type="Pfam" id="PF07687"/>
    </source>
</evidence>
<feature type="domain" description="Peptidase M20 dimerisation" evidence="16">
    <location>
        <begin position="182"/>
        <end position="286"/>
    </location>
</feature>
<dbReference type="GO" id="GO:0008777">
    <property type="term" value="F:acetylornithine deacetylase activity"/>
    <property type="evidence" value="ECO:0007669"/>
    <property type="project" value="TreeGrafter"/>
</dbReference>
<sequence length="380" mass="40278">MTITSTDADPIGLTERLIACPSITPATGEVFAVLEAMLKPLGFTVDRFITGEAPDGPVENLLAWRTTGPGPHFAFAGHLDVVPPGNGWTSDPFTPQKRGELLYGRGAVDMKGAIAAYVAALHRLPADLPGTISLIITGDEEGPAVHGTLALMDRMAAHGLRPDFCLVGEPTSSQRLGDVIKIGRRGSVNMWINVEGMQGHVAYPHLADNPIPRLVRILSAIDAIVLDQGNDWFQASNIEITNLDVGNPTTNVIPATAQARISIRFNNEHGGAELVERITAIAAAEGGTVEARISGEPFLTEPGMLSDLVSGAIREVTGVEAELSTTGGTSDARFLSRLCPVVEFGLNNATMHKLDEAVALTDLGDLTEIYRLVTVRALKG</sequence>
<feature type="binding site" evidence="15">
    <location>
        <position position="109"/>
    </location>
    <ligand>
        <name>Zn(2+)</name>
        <dbReference type="ChEBI" id="CHEBI:29105"/>
        <label>1</label>
    </ligand>
</feature>
<keyword evidence="9 15" id="KW-0862">Zinc</keyword>
<dbReference type="NCBIfam" id="NF009557">
    <property type="entry name" value="PRK13009.1"/>
    <property type="match status" value="1"/>
</dbReference>
<keyword evidence="18" id="KW-1185">Reference proteome</keyword>
<evidence type="ECO:0000256" key="5">
    <source>
        <dbReference type="ARBA" id="ARBA00022391"/>
    </source>
</evidence>
<dbReference type="Pfam" id="PF01546">
    <property type="entry name" value="Peptidase_M20"/>
    <property type="match status" value="1"/>
</dbReference>
<dbReference type="InterPro" id="IPR036264">
    <property type="entry name" value="Bact_exopeptidase_dim_dom"/>
</dbReference>
<dbReference type="GO" id="GO:0008270">
    <property type="term" value="F:zinc ion binding"/>
    <property type="evidence" value="ECO:0007669"/>
    <property type="project" value="UniProtKB-UniRule"/>
</dbReference>
<dbReference type="CDD" id="cd03891">
    <property type="entry name" value="M20_DapE_proteobac"/>
    <property type="match status" value="1"/>
</dbReference>
<comment type="pathway">
    <text evidence="1 15">Amino-acid biosynthesis; L-lysine biosynthesis via DAP pathway; LL-2,6-diaminopimelate from (S)-tetrahydrodipicolinate (succinylase route): step 3/3.</text>
</comment>
<evidence type="ECO:0000256" key="4">
    <source>
        <dbReference type="ARBA" id="ARBA00011921"/>
    </source>
</evidence>
<feature type="active site" evidence="15">
    <location>
        <position position="80"/>
    </location>
</feature>
<keyword evidence="12 15" id="KW-0170">Cobalt</keyword>
<evidence type="ECO:0000256" key="13">
    <source>
        <dbReference type="ARBA" id="ARBA00031891"/>
    </source>
</evidence>